<evidence type="ECO:0000313" key="5">
    <source>
        <dbReference type="Proteomes" id="UP000198348"/>
    </source>
</evidence>
<feature type="region of interest" description="Disordered" evidence="2">
    <location>
        <begin position="296"/>
        <end position="315"/>
    </location>
</feature>
<dbReference type="InterPro" id="IPR020084">
    <property type="entry name" value="NUDIX_hydrolase_CS"/>
</dbReference>
<sequence length="315" mass="34356">MGSPERQLTTRAAGAVVWRRDQHDRTEIAVVHRPRYDDWSLPKGKIDRHETSPAAAVREVAEETGRSCVLERFLTTVGYTIPAEDGEGTVPKSVNYYSARATGGTFVPSSEVDELRWMEVAEARRVLSYSTEIGVLDEFTSIPAGSATLLLVRHAKAGKKENWDGDDDLRPLSNAGLRQAEALAELLPLFGPDRVHSAPRLRCVQTVHRIADDIGCEVVHEPLLSEEGYTQDPDKGMQRLLELVSGGGTPLVCSQGGVIPDLVSTLAARDGHTLRSTPTKKGSLWVLTFTPHPDGSGPMLRSAHHLPNPLPAPDR</sequence>
<accession>A0A238VPU6</accession>
<keyword evidence="1" id="KW-0378">Hydrolase</keyword>
<dbReference type="GO" id="GO:0006167">
    <property type="term" value="P:AMP biosynthetic process"/>
    <property type="evidence" value="ECO:0007669"/>
    <property type="project" value="TreeGrafter"/>
</dbReference>
<dbReference type="GO" id="GO:0004081">
    <property type="term" value="F:bis(5'-nucleosyl)-tetraphosphatase (asymmetrical) activity"/>
    <property type="evidence" value="ECO:0007669"/>
    <property type="project" value="TreeGrafter"/>
</dbReference>
<evidence type="ECO:0000256" key="1">
    <source>
        <dbReference type="ARBA" id="ARBA00022801"/>
    </source>
</evidence>
<dbReference type="Proteomes" id="UP000198348">
    <property type="component" value="Unassembled WGS sequence"/>
</dbReference>
<dbReference type="Pfam" id="PF00293">
    <property type="entry name" value="NUDIX"/>
    <property type="match status" value="1"/>
</dbReference>
<dbReference type="AlphaFoldDB" id="A0A238VPU6"/>
<dbReference type="InterPro" id="IPR051325">
    <property type="entry name" value="Nudix_hydrolase_domain"/>
</dbReference>
<keyword evidence="5" id="KW-1185">Reference proteome</keyword>
<organism evidence="4 5">
    <name type="scientific">Haloechinothrix alba</name>
    <dbReference type="NCBI Taxonomy" id="664784"/>
    <lineage>
        <taxon>Bacteria</taxon>
        <taxon>Bacillati</taxon>
        <taxon>Actinomycetota</taxon>
        <taxon>Actinomycetes</taxon>
        <taxon>Pseudonocardiales</taxon>
        <taxon>Pseudonocardiaceae</taxon>
        <taxon>Haloechinothrix</taxon>
    </lineage>
</organism>
<dbReference type="Gene3D" id="3.40.50.1240">
    <property type="entry name" value="Phosphoglycerate mutase-like"/>
    <property type="match status" value="1"/>
</dbReference>
<dbReference type="OrthoDB" id="4287477at2"/>
<reference evidence="4 5" key="1">
    <citation type="submission" date="2017-06" db="EMBL/GenBank/DDBJ databases">
        <authorList>
            <person name="Kim H.J."/>
            <person name="Triplett B.A."/>
        </authorList>
    </citation>
    <scope>NUCLEOTIDE SEQUENCE [LARGE SCALE GENOMIC DNA]</scope>
    <source>
        <strain evidence="4 5">DSM 45207</strain>
    </source>
</reference>
<dbReference type="SUPFAM" id="SSF55811">
    <property type="entry name" value="Nudix"/>
    <property type="match status" value="1"/>
</dbReference>
<dbReference type="Gene3D" id="3.90.79.10">
    <property type="entry name" value="Nucleoside Triphosphate Pyrophosphohydrolase"/>
    <property type="match status" value="1"/>
</dbReference>
<dbReference type="InterPro" id="IPR015797">
    <property type="entry name" value="NUDIX_hydrolase-like_dom_sf"/>
</dbReference>
<dbReference type="Pfam" id="PF00300">
    <property type="entry name" value="His_Phos_1"/>
    <property type="match status" value="1"/>
</dbReference>
<evidence type="ECO:0000259" key="3">
    <source>
        <dbReference type="PROSITE" id="PS51462"/>
    </source>
</evidence>
<name>A0A238VPU6_9PSEU</name>
<protein>
    <submittedName>
        <fullName evidence="4">8-oxo-dGTP diphosphatase</fullName>
    </submittedName>
</protein>
<dbReference type="InterPro" id="IPR013078">
    <property type="entry name" value="His_Pase_superF_clade-1"/>
</dbReference>
<dbReference type="InterPro" id="IPR000086">
    <property type="entry name" value="NUDIX_hydrolase_dom"/>
</dbReference>
<dbReference type="EMBL" id="FZNW01000003">
    <property type="protein sequence ID" value="SNR35519.1"/>
    <property type="molecule type" value="Genomic_DNA"/>
</dbReference>
<dbReference type="PROSITE" id="PS51462">
    <property type="entry name" value="NUDIX"/>
    <property type="match status" value="1"/>
</dbReference>
<gene>
    <name evidence="4" type="ORF">SAMN06265360_103110</name>
</gene>
<dbReference type="CDD" id="cd03673">
    <property type="entry name" value="NUDIX_Ap6A_hydrolase"/>
    <property type="match status" value="1"/>
</dbReference>
<dbReference type="SMART" id="SM00855">
    <property type="entry name" value="PGAM"/>
    <property type="match status" value="1"/>
</dbReference>
<dbReference type="GO" id="GO:0006754">
    <property type="term" value="P:ATP biosynthetic process"/>
    <property type="evidence" value="ECO:0007669"/>
    <property type="project" value="TreeGrafter"/>
</dbReference>
<dbReference type="SUPFAM" id="SSF53254">
    <property type="entry name" value="Phosphoglycerate mutase-like"/>
    <property type="match status" value="1"/>
</dbReference>
<feature type="domain" description="Nudix hydrolase" evidence="3">
    <location>
        <begin position="8"/>
        <end position="141"/>
    </location>
</feature>
<dbReference type="PANTHER" id="PTHR21340">
    <property type="entry name" value="DIADENOSINE 5,5-P1,P4-TETRAPHOSPHATE PYROPHOSPHOHYDROLASE MUTT"/>
    <property type="match status" value="1"/>
</dbReference>
<dbReference type="InterPro" id="IPR029033">
    <property type="entry name" value="His_PPase_superfam"/>
</dbReference>
<dbReference type="CDD" id="cd07067">
    <property type="entry name" value="HP_PGM_like"/>
    <property type="match status" value="1"/>
</dbReference>
<evidence type="ECO:0000256" key="2">
    <source>
        <dbReference type="SAM" id="MobiDB-lite"/>
    </source>
</evidence>
<dbReference type="RefSeq" id="WP_089299978.1">
    <property type="nucleotide sequence ID" value="NZ_FZNW01000003.1"/>
</dbReference>
<evidence type="ECO:0000313" key="4">
    <source>
        <dbReference type="EMBL" id="SNR35519.1"/>
    </source>
</evidence>
<dbReference type="PANTHER" id="PTHR21340:SF0">
    <property type="entry name" value="BIS(5'-NUCLEOSYL)-TETRAPHOSPHATASE [ASYMMETRICAL]"/>
    <property type="match status" value="1"/>
</dbReference>
<proteinExistence type="predicted"/>
<dbReference type="PROSITE" id="PS00893">
    <property type="entry name" value="NUDIX_BOX"/>
    <property type="match status" value="1"/>
</dbReference>